<dbReference type="Pfam" id="PF00753">
    <property type="entry name" value="Lactamase_B"/>
    <property type="match status" value="1"/>
</dbReference>
<dbReference type="SUPFAM" id="SSF56281">
    <property type="entry name" value="Metallo-hydrolase/oxidoreductase"/>
    <property type="match status" value="1"/>
</dbReference>
<evidence type="ECO:0000256" key="1">
    <source>
        <dbReference type="SAM" id="SignalP"/>
    </source>
</evidence>
<dbReference type="InterPro" id="IPR036866">
    <property type="entry name" value="RibonucZ/Hydroxyglut_hydro"/>
</dbReference>
<evidence type="ECO:0000259" key="2">
    <source>
        <dbReference type="SMART" id="SM00849"/>
    </source>
</evidence>
<name>A0A437R135_9GAMM</name>
<dbReference type="InterPro" id="IPR001279">
    <property type="entry name" value="Metallo-B-lactamas"/>
</dbReference>
<feature type="signal peptide" evidence="1">
    <location>
        <begin position="1"/>
        <end position="18"/>
    </location>
</feature>
<keyword evidence="4" id="KW-1185">Reference proteome</keyword>
<dbReference type="SMART" id="SM00849">
    <property type="entry name" value="Lactamase_B"/>
    <property type="match status" value="1"/>
</dbReference>
<dbReference type="PANTHER" id="PTHR42951">
    <property type="entry name" value="METALLO-BETA-LACTAMASE DOMAIN-CONTAINING"/>
    <property type="match status" value="1"/>
</dbReference>
<dbReference type="RefSeq" id="WP_127698017.1">
    <property type="nucleotide sequence ID" value="NZ_SACS01000004.1"/>
</dbReference>
<keyword evidence="3" id="KW-0378">Hydrolase</keyword>
<proteinExistence type="predicted"/>
<feature type="chain" id="PRO_5019032154" evidence="1">
    <location>
        <begin position="19"/>
        <end position="260"/>
    </location>
</feature>
<feature type="domain" description="Metallo-beta-lactamase" evidence="2">
    <location>
        <begin position="41"/>
        <end position="182"/>
    </location>
</feature>
<keyword evidence="1" id="KW-0732">Signal</keyword>
<organism evidence="3 4">
    <name type="scientific">Rheinheimera riviphila</name>
    <dbReference type="NCBI Taxonomy" id="1834037"/>
    <lineage>
        <taxon>Bacteria</taxon>
        <taxon>Pseudomonadati</taxon>
        <taxon>Pseudomonadota</taxon>
        <taxon>Gammaproteobacteria</taxon>
        <taxon>Chromatiales</taxon>
        <taxon>Chromatiaceae</taxon>
        <taxon>Rheinheimera</taxon>
    </lineage>
</organism>
<protein>
    <submittedName>
        <fullName evidence="3">MBL fold metallo-hydrolase</fullName>
    </submittedName>
</protein>
<accession>A0A437R135</accession>
<comment type="caution">
    <text evidence="3">The sequence shown here is derived from an EMBL/GenBank/DDBJ whole genome shotgun (WGS) entry which is preliminary data.</text>
</comment>
<evidence type="ECO:0000313" key="3">
    <source>
        <dbReference type="EMBL" id="RVU40474.1"/>
    </source>
</evidence>
<dbReference type="Gene3D" id="3.60.15.10">
    <property type="entry name" value="Ribonuclease Z/Hydroxyacylglutathione hydrolase-like"/>
    <property type="match status" value="2"/>
</dbReference>
<dbReference type="InterPro" id="IPR050855">
    <property type="entry name" value="NDM-1-like"/>
</dbReference>
<dbReference type="Proteomes" id="UP000283077">
    <property type="component" value="Unassembled WGS sequence"/>
</dbReference>
<dbReference type="EMBL" id="SACS01000004">
    <property type="protein sequence ID" value="RVU40474.1"/>
    <property type="molecule type" value="Genomic_DNA"/>
</dbReference>
<gene>
    <name evidence="3" type="ORF">EOE67_05335</name>
</gene>
<dbReference type="GO" id="GO:0016787">
    <property type="term" value="F:hydrolase activity"/>
    <property type="evidence" value="ECO:0007669"/>
    <property type="project" value="UniProtKB-KW"/>
</dbReference>
<sequence>MKLTLFFFALIYSAIGWANTSNIAVTKLSEDAFILNAIGYGTNIGLFKTTDGIVLVDPMPGEKNLDTLHALIDSLAGGSARFVLNTHAHSDHSGGNSYFIGQGGLLMNDAVHLTEIEDFAAISHSGVDKVYFHAKSNSIFVGDIYDTSWHPTFYAGGVSGFSKAIEGILKLGNDESIIVPGHGKPTGKTELQLFKNNTLAWVARVKKLKGDGKSAIEIKNDAQIKIILGKFNVENKADFVPEEAFVRFIERTLAVIEKGE</sequence>
<evidence type="ECO:0000313" key="4">
    <source>
        <dbReference type="Proteomes" id="UP000283077"/>
    </source>
</evidence>
<reference evidence="3 4" key="1">
    <citation type="submission" date="2019-01" db="EMBL/GenBank/DDBJ databases">
        <authorList>
            <person name="Chen W.-M."/>
        </authorList>
    </citation>
    <scope>NUCLEOTIDE SEQUENCE [LARGE SCALE GENOMIC DNA]</scope>
    <source>
        <strain evidence="3 4">KYPC3</strain>
    </source>
</reference>
<dbReference type="AlphaFoldDB" id="A0A437R135"/>
<dbReference type="OrthoDB" id="420651at2"/>